<evidence type="ECO:0000313" key="3">
    <source>
        <dbReference type="Proteomes" id="UP000293764"/>
    </source>
</evidence>
<gene>
    <name evidence="2" type="ORF">EUA98_04880</name>
</gene>
<comment type="caution">
    <text evidence="2">The sequence shown here is derived from an EMBL/GenBank/DDBJ whole genome shotgun (WGS) entry which is preliminary data.</text>
</comment>
<keyword evidence="3" id="KW-1185">Reference proteome</keyword>
<feature type="transmembrane region" description="Helical" evidence="1">
    <location>
        <begin position="120"/>
        <end position="145"/>
    </location>
</feature>
<reference evidence="2 3" key="1">
    <citation type="submission" date="2019-01" db="EMBL/GenBank/DDBJ databases">
        <title>Novel species of Cellulomonas.</title>
        <authorList>
            <person name="Liu Q."/>
            <person name="Xin Y.-H."/>
        </authorList>
    </citation>
    <scope>NUCLEOTIDE SEQUENCE [LARGE SCALE GENOMIC DNA]</scope>
    <source>
        <strain evidence="2 3">HLT2-17</strain>
    </source>
</reference>
<dbReference type="AlphaFoldDB" id="A0A4Q5N1Y3"/>
<feature type="transmembrane region" description="Helical" evidence="1">
    <location>
        <begin position="12"/>
        <end position="38"/>
    </location>
</feature>
<evidence type="ECO:0000256" key="1">
    <source>
        <dbReference type="SAM" id="Phobius"/>
    </source>
</evidence>
<dbReference type="RefSeq" id="WP_130101553.1">
    <property type="nucleotide sequence ID" value="NZ_SDWW01000008.1"/>
</dbReference>
<feature type="transmembrane region" description="Helical" evidence="1">
    <location>
        <begin position="44"/>
        <end position="67"/>
    </location>
</feature>
<dbReference type="Proteomes" id="UP000293764">
    <property type="component" value="Unassembled WGS sequence"/>
</dbReference>
<feature type="transmembrane region" description="Helical" evidence="1">
    <location>
        <begin position="166"/>
        <end position="186"/>
    </location>
</feature>
<dbReference type="PROSITE" id="PS51257">
    <property type="entry name" value="PROKAR_LIPOPROTEIN"/>
    <property type="match status" value="1"/>
</dbReference>
<name>A0A4Q5N1Y3_9MICO</name>
<evidence type="ECO:0000313" key="2">
    <source>
        <dbReference type="EMBL" id="RYV52105.1"/>
    </source>
</evidence>
<dbReference type="OrthoDB" id="3402079at2"/>
<feature type="transmembrane region" description="Helical" evidence="1">
    <location>
        <begin position="88"/>
        <end position="108"/>
    </location>
</feature>
<proteinExistence type="predicted"/>
<accession>A0A4Q5N1Y3</accession>
<feature type="transmembrane region" description="Helical" evidence="1">
    <location>
        <begin position="192"/>
        <end position="211"/>
    </location>
</feature>
<organism evidence="2 3">
    <name type="scientific">Pengzhenrongella frigida</name>
    <dbReference type="NCBI Taxonomy" id="1259133"/>
    <lineage>
        <taxon>Bacteria</taxon>
        <taxon>Bacillati</taxon>
        <taxon>Actinomycetota</taxon>
        <taxon>Actinomycetes</taxon>
        <taxon>Micrococcales</taxon>
        <taxon>Pengzhenrongella</taxon>
    </lineage>
</organism>
<keyword evidence="1" id="KW-1133">Transmembrane helix</keyword>
<dbReference type="EMBL" id="SDWW01000008">
    <property type="protein sequence ID" value="RYV52105.1"/>
    <property type="molecule type" value="Genomic_DNA"/>
</dbReference>
<protein>
    <submittedName>
        <fullName evidence="2">DUF624 domain-containing protein</fullName>
    </submittedName>
</protein>
<keyword evidence="1" id="KW-0812">Transmembrane</keyword>
<sequence length="227" mass="24008">MRPKHETFNQVFSTAYMVLMTNLLLVVACLPFVVGLVVTDPARSWPLLAVVAPLCTPAFAAAFAVFAAFSADGTTAVVRTFVAAWRSLFRRATAIGALATGSLVVLGVDGRLVWSNRWGAVAIPVLVSLAVLVLSTATLALVGVAERPGARLRDLTRASLFLAVRRWYLTVVSLFALVLLVMLVAARPAVGLGLAAAPLLYVVWANSRYALRPALDPGDAPVRAPAS</sequence>
<keyword evidence="1" id="KW-0472">Membrane</keyword>